<gene>
    <name evidence="2" type="ORF">NDN08_002657</name>
</gene>
<dbReference type="Pfam" id="PF13041">
    <property type="entry name" value="PPR_2"/>
    <property type="match status" value="1"/>
</dbReference>
<dbReference type="EMBL" id="JAMWBK010000004">
    <property type="protein sequence ID" value="KAJ8906162.1"/>
    <property type="molecule type" value="Genomic_DNA"/>
</dbReference>
<reference evidence="2 3" key="1">
    <citation type="journal article" date="2023" name="Nat. Commun.">
        <title>Origin of minicircular mitochondrial genomes in red algae.</title>
        <authorList>
            <person name="Lee Y."/>
            <person name="Cho C.H."/>
            <person name="Lee Y.M."/>
            <person name="Park S.I."/>
            <person name="Yang J.H."/>
            <person name="West J.A."/>
            <person name="Bhattacharya D."/>
            <person name="Yoon H.S."/>
        </authorList>
    </citation>
    <scope>NUCLEOTIDE SEQUENCE [LARGE SCALE GENOMIC DNA]</scope>
    <source>
        <strain evidence="2 3">CCMP1338</strain>
        <tissue evidence="2">Whole cell</tissue>
    </source>
</reference>
<dbReference type="InterPro" id="IPR002885">
    <property type="entry name" value="PPR_rpt"/>
</dbReference>
<feature type="repeat" description="PPR" evidence="1">
    <location>
        <begin position="147"/>
        <end position="181"/>
    </location>
</feature>
<sequence length="497" mass="56217">MVGGDLSFVCWPSSRFGLAYTRCREVSVCSRKKDEAQRRWENLARETGTVAKLFSRRKTTKAFQKLDRMMDSGQYPDLALFNRLLRVCAVTKSREAGERLFTIMEEARVSPDGRSYAELVTLYHRLRKFKAIELLTKKMEEKRVRRTVEFYNSLILTCLGTKDKGKAQNLMNEMSKDGIKPSLRTYVILAKLFTLVGDHEAVEDVFRRALRSGINPSDSLLSRVIQGLCAGSSMDKADMVLTRMLDTGRVPDTDAVKALTREYAKLGDFKSVERMLFIEENKGKYAEVEVYDACFAGFCECNRFEDSRICRRRMKMDRIPANSSIARSLLKLCAYETGSAEAVNLLAGELVIEGARKDRKLYDGLVVAQSHCGDLEGVQKSLKQMAVDDVTPNYAVYSSAIIAFAKEKRTADVRAMLRWSRRDSAWPNAEACRMSLALFVEDGCIEDLRTLLEHMKSRKETLDPAIVGEVAATFQARQLDSEADEIREAFLVESTPT</sequence>
<dbReference type="Proteomes" id="UP001157974">
    <property type="component" value="Unassembled WGS sequence"/>
</dbReference>
<evidence type="ECO:0000313" key="2">
    <source>
        <dbReference type="EMBL" id="KAJ8906162.1"/>
    </source>
</evidence>
<dbReference type="PROSITE" id="PS51375">
    <property type="entry name" value="PPR"/>
    <property type="match status" value="1"/>
</dbReference>
<evidence type="ECO:0000313" key="3">
    <source>
        <dbReference type="Proteomes" id="UP001157974"/>
    </source>
</evidence>
<dbReference type="InterPro" id="IPR011990">
    <property type="entry name" value="TPR-like_helical_dom_sf"/>
</dbReference>
<proteinExistence type="predicted"/>
<evidence type="ECO:0008006" key="4">
    <source>
        <dbReference type="Google" id="ProtNLM"/>
    </source>
</evidence>
<protein>
    <recommendedName>
        <fullName evidence="4">Pentacotripeptide-repeat region of PRORP domain-containing protein</fullName>
    </recommendedName>
</protein>
<comment type="caution">
    <text evidence="2">The sequence shown here is derived from an EMBL/GenBank/DDBJ whole genome shotgun (WGS) entry which is preliminary data.</text>
</comment>
<keyword evidence="3" id="KW-1185">Reference proteome</keyword>
<dbReference type="PANTHER" id="PTHR46862">
    <property type="entry name" value="OS07G0661900 PROTEIN"/>
    <property type="match status" value="1"/>
</dbReference>
<dbReference type="Gene3D" id="1.25.40.10">
    <property type="entry name" value="Tetratricopeptide repeat domain"/>
    <property type="match status" value="3"/>
</dbReference>
<accession>A0AAV8UYR0</accession>
<name>A0AAV8UYR0_9RHOD</name>
<organism evidence="2 3">
    <name type="scientific">Rhodosorus marinus</name>
    <dbReference type="NCBI Taxonomy" id="101924"/>
    <lineage>
        <taxon>Eukaryota</taxon>
        <taxon>Rhodophyta</taxon>
        <taxon>Stylonematophyceae</taxon>
        <taxon>Stylonematales</taxon>
        <taxon>Stylonemataceae</taxon>
        <taxon>Rhodosorus</taxon>
    </lineage>
</organism>
<dbReference type="AlphaFoldDB" id="A0AAV8UYR0"/>
<dbReference type="PANTHER" id="PTHR46862:SF5">
    <property type="entry name" value="OS02G0170000 PROTEIN"/>
    <property type="match status" value="1"/>
</dbReference>
<evidence type="ECO:0000256" key="1">
    <source>
        <dbReference type="PROSITE-ProRule" id="PRU00708"/>
    </source>
</evidence>
<dbReference type="Pfam" id="PF13812">
    <property type="entry name" value="PPR_3"/>
    <property type="match status" value="1"/>
</dbReference>